<keyword evidence="6" id="KW-0597">Phosphoprotein</keyword>
<dbReference type="Pfam" id="PF02518">
    <property type="entry name" value="HATPase_c"/>
    <property type="match status" value="1"/>
</dbReference>
<evidence type="ECO:0000256" key="4">
    <source>
        <dbReference type="ARBA" id="ARBA00022475"/>
    </source>
</evidence>
<dbReference type="InterPro" id="IPR004358">
    <property type="entry name" value="Sig_transdc_His_kin-like_C"/>
</dbReference>
<feature type="domain" description="HAMP" evidence="17">
    <location>
        <begin position="185"/>
        <end position="237"/>
    </location>
</feature>
<dbReference type="CDD" id="cd06225">
    <property type="entry name" value="HAMP"/>
    <property type="match status" value="1"/>
</dbReference>
<dbReference type="InterPro" id="IPR003594">
    <property type="entry name" value="HATPase_dom"/>
</dbReference>
<accession>A0A6N6VFM0</accession>
<name>A0A6N6VFM0_9HYPH</name>
<keyword evidence="11" id="KW-0067">ATP-binding</keyword>
<proteinExistence type="predicted"/>
<evidence type="ECO:0000256" key="15">
    <source>
        <dbReference type="SAM" id="Phobius"/>
    </source>
</evidence>
<protein>
    <recommendedName>
        <fullName evidence="3">histidine kinase</fullName>
        <ecNumber evidence="3">2.7.13.3</ecNumber>
    </recommendedName>
</protein>
<keyword evidence="4" id="KW-1003">Cell membrane</keyword>
<dbReference type="PANTHER" id="PTHR44936:SF5">
    <property type="entry name" value="SENSOR HISTIDINE KINASE ENVZ"/>
    <property type="match status" value="1"/>
</dbReference>
<dbReference type="InterPro" id="IPR036097">
    <property type="entry name" value="HisK_dim/P_sf"/>
</dbReference>
<dbReference type="Gene3D" id="1.10.287.130">
    <property type="match status" value="1"/>
</dbReference>
<dbReference type="Proteomes" id="UP000468901">
    <property type="component" value="Unassembled WGS sequence"/>
</dbReference>
<dbReference type="SMART" id="SM00388">
    <property type="entry name" value="HisKA"/>
    <property type="match status" value="1"/>
</dbReference>
<dbReference type="SUPFAM" id="SSF55874">
    <property type="entry name" value="ATPase domain of HSP90 chaperone/DNA topoisomerase II/histidine kinase"/>
    <property type="match status" value="1"/>
</dbReference>
<dbReference type="InterPro" id="IPR005467">
    <property type="entry name" value="His_kinase_dom"/>
</dbReference>
<keyword evidence="12 15" id="KW-1133">Transmembrane helix</keyword>
<feature type="transmembrane region" description="Helical" evidence="15">
    <location>
        <begin position="164"/>
        <end position="184"/>
    </location>
</feature>
<feature type="domain" description="Histidine kinase" evidence="16">
    <location>
        <begin position="245"/>
        <end position="441"/>
    </location>
</feature>
<comment type="subcellular location">
    <subcellularLocation>
        <location evidence="2">Cell inner membrane</location>
        <topology evidence="2">Multi-pass membrane protein</topology>
    </subcellularLocation>
</comment>
<evidence type="ECO:0000256" key="3">
    <source>
        <dbReference type="ARBA" id="ARBA00012438"/>
    </source>
</evidence>
<dbReference type="GO" id="GO:0005524">
    <property type="term" value="F:ATP binding"/>
    <property type="evidence" value="ECO:0007669"/>
    <property type="project" value="UniProtKB-KW"/>
</dbReference>
<comment type="caution">
    <text evidence="18">The sequence shown here is derived from an EMBL/GenBank/DDBJ whole genome shotgun (WGS) entry which is preliminary data.</text>
</comment>
<evidence type="ECO:0000313" key="18">
    <source>
        <dbReference type="EMBL" id="KAB7739434.1"/>
    </source>
</evidence>
<dbReference type="Pfam" id="PF00512">
    <property type="entry name" value="HisKA"/>
    <property type="match status" value="1"/>
</dbReference>
<evidence type="ECO:0000256" key="2">
    <source>
        <dbReference type="ARBA" id="ARBA00004429"/>
    </source>
</evidence>
<gene>
    <name evidence="18" type="ORF">F2P47_11980</name>
</gene>
<evidence type="ECO:0000256" key="9">
    <source>
        <dbReference type="ARBA" id="ARBA00022741"/>
    </source>
</evidence>
<evidence type="ECO:0000256" key="13">
    <source>
        <dbReference type="ARBA" id="ARBA00023012"/>
    </source>
</evidence>
<reference evidence="18 19" key="1">
    <citation type="submission" date="2019-09" db="EMBL/GenBank/DDBJ databases">
        <title>Parvibaculum sedimenti sp. nov., isolated from sediment.</title>
        <authorList>
            <person name="Wang Y."/>
        </authorList>
    </citation>
    <scope>NUCLEOTIDE SEQUENCE [LARGE SCALE GENOMIC DNA]</scope>
    <source>
        <strain evidence="18 19">HXT-9</strain>
    </source>
</reference>
<evidence type="ECO:0000256" key="10">
    <source>
        <dbReference type="ARBA" id="ARBA00022777"/>
    </source>
</evidence>
<dbReference type="PROSITE" id="PS50885">
    <property type="entry name" value="HAMP"/>
    <property type="match status" value="1"/>
</dbReference>
<dbReference type="InterPro" id="IPR003660">
    <property type="entry name" value="HAMP_dom"/>
</dbReference>
<dbReference type="Pfam" id="PF00672">
    <property type="entry name" value="HAMP"/>
    <property type="match status" value="1"/>
</dbReference>
<evidence type="ECO:0000259" key="17">
    <source>
        <dbReference type="PROSITE" id="PS50885"/>
    </source>
</evidence>
<feature type="transmembrane region" description="Helical" evidence="15">
    <location>
        <begin position="21"/>
        <end position="41"/>
    </location>
</feature>
<keyword evidence="14 15" id="KW-0472">Membrane</keyword>
<keyword evidence="19" id="KW-1185">Reference proteome</keyword>
<dbReference type="PROSITE" id="PS50109">
    <property type="entry name" value="HIS_KIN"/>
    <property type="match status" value="1"/>
</dbReference>
<evidence type="ECO:0000313" key="19">
    <source>
        <dbReference type="Proteomes" id="UP000468901"/>
    </source>
</evidence>
<dbReference type="SMART" id="SM00387">
    <property type="entry name" value="HATPase_c"/>
    <property type="match status" value="1"/>
</dbReference>
<evidence type="ECO:0000256" key="12">
    <source>
        <dbReference type="ARBA" id="ARBA00022989"/>
    </source>
</evidence>
<dbReference type="AlphaFoldDB" id="A0A6N6VFM0"/>
<dbReference type="EMBL" id="WESC01000010">
    <property type="protein sequence ID" value="KAB7739434.1"/>
    <property type="molecule type" value="Genomic_DNA"/>
</dbReference>
<evidence type="ECO:0000259" key="16">
    <source>
        <dbReference type="PROSITE" id="PS50109"/>
    </source>
</evidence>
<sequence length="441" mass="49668">MRFRPFTMMKRLMPTGLYTRSLIIIVAPMVILQAFVTYVFMERHWQMVTERLSQKTVADIALLLSEYETNPTPQTATQLSGRANRFLSLSIAFLPDDQLPSTPSTSYGLLDRSLSDEIRTRINKPFWINTEQYSDYVDIRILYPGGVMRVLALRSHVYAANSHIFIAWMVGASLVLLTVAILFLRNQIRPIERLAQAAEDFGMGRDVPSFKPQGASEVRRAAAAFLEMRERIRRQIEQRTAMLTGVSHDLRTPLTRFKLQLAMLPDTPETEDLRADVREMERMLEDYLEFARGHQREATALTDLGELLAEIQNDAQRNGHSVALQVHGDLDLPLRRNAFKRCLTNVIDNAGKYAAHVWVTAVRDEDDIAVVVDDDGAGIPEDQLEEVFRPFYRLDAARNLDAGGTGLGLAIARDIARGHGGDVQLSRSPMGGLRAVIHVPV</sequence>
<evidence type="ECO:0000256" key="5">
    <source>
        <dbReference type="ARBA" id="ARBA00022519"/>
    </source>
</evidence>
<evidence type="ECO:0000256" key="14">
    <source>
        <dbReference type="ARBA" id="ARBA00023136"/>
    </source>
</evidence>
<organism evidence="18 19">
    <name type="scientific">Parvibaculum sedimenti</name>
    <dbReference type="NCBI Taxonomy" id="2608632"/>
    <lineage>
        <taxon>Bacteria</taxon>
        <taxon>Pseudomonadati</taxon>
        <taxon>Pseudomonadota</taxon>
        <taxon>Alphaproteobacteria</taxon>
        <taxon>Hyphomicrobiales</taxon>
        <taxon>Parvibaculaceae</taxon>
        <taxon>Parvibaculum</taxon>
    </lineage>
</organism>
<keyword evidence="5" id="KW-0997">Cell inner membrane</keyword>
<evidence type="ECO:0000256" key="7">
    <source>
        <dbReference type="ARBA" id="ARBA00022679"/>
    </source>
</evidence>
<keyword evidence="13" id="KW-0902">Two-component regulatory system</keyword>
<evidence type="ECO:0000256" key="8">
    <source>
        <dbReference type="ARBA" id="ARBA00022692"/>
    </source>
</evidence>
<keyword evidence="9" id="KW-0547">Nucleotide-binding</keyword>
<dbReference type="InterPro" id="IPR003661">
    <property type="entry name" value="HisK_dim/P_dom"/>
</dbReference>
<dbReference type="GO" id="GO:0000155">
    <property type="term" value="F:phosphorelay sensor kinase activity"/>
    <property type="evidence" value="ECO:0007669"/>
    <property type="project" value="InterPro"/>
</dbReference>
<comment type="catalytic activity">
    <reaction evidence="1">
        <text>ATP + protein L-histidine = ADP + protein N-phospho-L-histidine.</text>
        <dbReference type="EC" id="2.7.13.3"/>
    </reaction>
</comment>
<keyword evidence="8 15" id="KW-0812">Transmembrane</keyword>
<evidence type="ECO:0000256" key="11">
    <source>
        <dbReference type="ARBA" id="ARBA00022840"/>
    </source>
</evidence>
<dbReference type="EC" id="2.7.13.3" evidence="3"/>
<dbReference type="PANTHER" id="PTHR44936">
    <property type="entry name" value="SENSOR PROTEIN CREC"/>
    <property type="match status" value="1"/>
</dbReference>
<dbReference type="Gene3D" id="3.30.565.10">
    <property type="entry name" value="Histidine kinase-like ATPase, C-terminal domain"/>
    <property type="match status" value="1"/>
</dbReference>
<evidence type="ECO:0000256" key="6">
    <source>
        <dbReference type="ARBA" id="ARBA00022553"/>
    </source>
</evidence>
<dbReference type="SMART" id="SM00304">
    <property type="entry name" value="HAMP"/>
    <property type="match status" value="1"/>
</dbReference>
<keyword evidence="7" id="KW-0808">Transferase</keyword>
<evidence type="ECO:0000256" key="1">
    <source>
        <dbReference type="ARBA" id="ARBA00000085"/>
    </source>
</evidence>
<keyword evidence="10" id="KW-0418">Kinase</keyword>
<dbReference type="RefSeq" id="WP_152216606.1">
    <property type="nucleotide sequence ID" value="NZ_JBAQYD010000317.1"/>
</dbReference>
<dbReference type="GO" id="GO:0005886">
    <property type="term" value="C:plasma membrane"/>
    <property type="evidence" value="ECO:0007669"/>
    <property type="project" value="UniProtKB-SubCell"/>
</dbReference>
<dbReference type="InterPro" id="IPR036890">
    <property type="entry name" value="HATPase_C_sf"/>
</dbReference>
<dbReference type="PRINTS" id="PR00344">
    <property type="entry name" value="BCTRLSENSOR"/>
</dbReference>
<dbReference type="SUPFAM" id="SSF47384">
    <property type="entry name" value="Homodimeric domain of signal transducing histidine kinase"/>
    <property type="match status" value="1"/>
</dbReference>
<dbReference type="InterPro" id="IPR050980">
    <property type="entry name" value="2C_sensor_his_kinase"/>
</dbReference>
<dbReference type="CDD" id="cd00082">
    <property type="entry name" value="HisKA"/>
    <property type="match status" value="1"/>
</dbReference>